<evidence type="ECO:0000313" key="9">
    <source>
        <dbReference type="EMBL" id="CAD7575670.1"/>
    </source>
</evidence>
<feature type="transmembrane region" description="Helical" evidence="7">
    <location>
        <begin position="256"/>
        <end position="278"/>
    </location>
</feature>
<dbReference type="SUPFAM" id="SSF103481">
    <property type="entry name" value="Multidrug resistance efflux transporter EmrE"/>
    <property type="match status" value="1"/>
</dbReference>
<dbReference type="PANTHER" id="PTHR23051:SF0">
    <property type="entry name" value="SOLUTE CARRIER FAMILY 35 MEMBER F5"/>
    <property type="match status" value="1"/>
</dbReference>
<accession>A0A7R9JB04</accession>
<dbReference type="InterPro" id="IPR037185">
    <property type="entry name" value="EmrE-like"/>
</dbReference>
<evidence type="ECO:0000256" key="5">
    <source>
        <dbReference type="ARBA" id="ARBA00023136"/>
    </source>
</evidence>
<feature type="transmembrane region" description="Helical" evidence="7">
    <location>
        <begin position="284"/>
        <end position="306"/>
    </location>
</feature>
<evidence type="ECO:0000256" key="7">
    <source>
        <dbReference type="SAM" id="Phobius"/>
    </source>
</evidence>
<dbReference type="AlphaFoldDB" id="A0A7R9JB04"/>
<comment type="subcellular location">
    <subcellularLocation>
        <location evidence="1">Membrane</location>
        <topology evidence="1">Multi-pass membrane protein</topology>
    </subcellularLocation>
</comment>
<feature type="transmembrane region" description="Helical" evidence="7">
    <location>
        <begin position="106"/>
        <end position="123"/>
    </location>
</feature>
<gene>
    <name evidence="9" type="ORF">TCMB3V08_LOCUS8255</name>
</gene>
<feature type="transmembrane region" description="Helical" evidence="7">
    <location>
        <begin position="375"/>
        <end position="397"/>
    </location>
</feature>
<feature type="transmembrane region" description="Helical" evidence="7">
    <location>
        <begin position="318"/>
        <end position="338"/>
    </location>
</feature>
<evidence type="ECO:0000256" key="6">
    <source>
        <dbReference type="ARBA" id="ARBA00040744"/>
    </source>
</evidence>
<feature type="domain" description="EamA" evidence="8">
    <location>
        <begin position="344"/>
        <end position="485"/>
    </location>
</feature>
<keyword evidence="3 7" id="KW-0812">Transmembrane</keyword>
<keyword evidence="4 7" id="KW-1133">Transmembrane helix</keyword>
<dbReference type="Pfam" id="PF00892">
    <property type="entry name" value="EamA"/>
    <property type="match status" value="2"/>
</dbReference>
<feature type="transmembrane region" description="Helical" evidence="7">
    <location>
        <begin position="344"/>
        <end position="363"/>
    </location>
</feature>
<organism evidence="9">
    <name type="scientific">Timema californicum</name>
    <name type="common">California timema</name>
    <name type="synonym">Walking stick</name>
    <dbReference type="NCBI Taxonomy" id="61474"/>
    <lineage>
        <taxon>Eukaryota</taxon>
        <taxon>Metazoa</taxon>
        <taxon>Ecdysozoa</taxon>
        <taxon>Arthropoda</taxon>
        <taxon>Hexapoda</taxon>
        <taxon>Insecta</taxon>
        <taxon>Pterygota</taxon>
        <taxon>Neoptera</taxon>
        <taxon>Polyneoptera</taxon>
        <taxon>Phasmatodea</taxon>
        <taxon>Timematodea</taxon>
        <taxon>Timematoidea</taxon>
        <taxon>Timematidae</taxon>
        <taxon>Timema</taxon>
    </lineage>
</organism>
<feature type="domain" description="EamA" evidence="8">
    <location>
        <begin position="259"/>
        <end position="332"/>
    </location>
</feature>
<feature type="transmembrane region" description="Helical" evidence="7">
    <location>
        <begin position="430"/>
        <end position="457"/>
    </location>
</feature>
<dbReference type="Gene3D" id="1.10.3730.20">
    <property type="match status" value="1"/>
</dbReference>
<dbReference type="GO" id="GO:0016020">
    <property type="term" value="C:membrane"/>
    <property type="evidence" value="ECO:0007669"/>
    <property type="project" value="UniProtKB-SubCell"/>
</dbReference>
<dbReference type="InterPro" id="IPR000620">
    <property type="entry name" value="EamA_dom"/>
</dbReference>
<protein>
    <recommendedName>
        <fullName evidence="6">Solute carrier family 35 member F5</fullName>
    </recommendedName>
</protein>
<comment type="similarity">
    <text evidence="2">Belongs to the SLC35F solute transporter family.</text>
</comment>
<feature type="transmembrane region" description="Helical" evidence="7">
    <location>
        <begin position="469"/>
        <end position="490"/>
    </location>
</feature>
<evidence type="ECO:0000256" key="3">
    <source>
        <dbReference type="ARBA" id="ARBA00022692"/>
    </source>
</evidence>
<sequence length="537" mass="60514">MLIILSTENILVTKLSEAVVMEGVCLACEIWFTYHREFQPCVLLVRVSESILSLCKGSVSGMLNKSQRLLLGLFVLLLVDVIWVSSSELTKYIYRNTNFEKPFFSTYVKTSMFTLYLLGLCFWPPWRDQCNKPATYMVSTPCWILSVHHVGSSRYTMLDIYIDPNVEDENFYTEANTSLSDPTFVPIKVPETADKSSGTESDDSSVRSVRFSKLAEVRHMSDTDATEALLARLSYQASLRAGEVARRAASKFPIQTVAKIALMFCLLWFVANYTYQIALKETEAGIVTVLSSTSSLFTLVLAALFPSNLGDRFTLSKLVAVCISILGLVLVSLSDLGVEVTVPTGAILALVSAFFYAAYLVFLRRKVDHEDKMDIPLFFGFVGLFNLLLLWPVFFLLHYCEWEVFEWPTHHQWAFLLLNGLVGTVLSEVLWLWGCFLTSSLIATIAISLTIPMSMFADVVFKHVQYSPLFYLGTLPMFVAFFAVTLLAHYENWDPVMEALRGAYICVFRRARPVRIEEGDEEQTESLIGINSGDHEA</sequence>
<evidence type="ECO:0000256" key="4">
    <source>
        <dbReference type="ARBA" id="ARBA00022989"/>
    </source>
</evidence>
<dbReference type="EMBL" id="OE183442">
    <property type="protein sequence ID" value="CAD7575670.1"/>
    <property type="molecule type" value="Genomic_DNA"/>
</dbReference>
<evidence type="ECO:0000256" key="2">
    <source>
        <dbReference type="ARBA" id="ARBA00007863"/>
    </source>
</evidence>
<dbReference type="PANTHER" id="PTHR23051">
    <property type="entry name" value="SOLUTE CARRIER FAMILY 35, MEMBER F5"/>
    <property type="match status" value="1"/>
</dbReference>
<proteinExistence type="inferred from homology"/>
<evidence type="ECO:0000256" key="1">
    <source>
        <dbReference type="ARBA" id="ARBA00004141"/>
    </source>
</evidence>
<evidence type="ECO:0000259" key="8">
    <source>
        <dbReference type="Pfam" id="PF00892"/>
    </source>
</evidence>
<reference evidence="9" key="1">
    <citation type="submission" date="2020-11" db="EMBL/GenBank/DDBJ databases">
        <authorList>
            <person name="Tran Van P."/>
        </authorList>
    </citation>
    <scope>NUCLEOTIDE SEQUENCE</scope>
</reference>
<name>A0A7R9JB04_TIMCA</name>
<feature type="transmembrane region" description="Helical" evidence="7">
    <location>
        <begin position="69"/>
        <end position="86"/>
    </location>
</feature>
<keyword evidence="5 7" id="KW-0472">Membrane</keyword>